<dbReference type="GO" id="GO:0051028">
    <property type="term" value="P:mRNA transport"/>
    <property type="evidence" value="ECO:0007669"/>
    <property type="project" value="UniProtKB-KW"/>
</dbReference>
<feature type="transmembrane region" description="Helical" evidence="14">
    <location>
        <begin position="229"/>
        <end position="255"/>
    </location>
</feature>
<keyword evidence="8 14" id="KW-1133">Transmembrane helix</keyword>
<gene>
    <name evidence="15" type="ORF">D9757_003532</name>
</gene>
<accession>A0A8H5HTE7</accession>
<dbReference type="GO" id="GO:0070762">
    <property type="term" value="C:nuclear pore transmembrane ring"/>
    <property type="evidence" value="ECO:0007669"/>
    <property type="project" value="TreeGrafter"/>
</dbReference>
<keyword evidence="4" id="KW-0813">Transport</keyword>
<evidence type="ECO:0000256" key="1">
    <source>
        <dbReference type="ARBA" id="ARBA00004232"/>
    </source>
</evidence>
<keyword evidence="11 14" id="KW-0472">Membrane</keyword>
<reference evidence="15 16" key="1">
    <citation type="journal article" date="2020" name="ISME J.">
        <title>Uncovering the hidden diversity of litter-decomposition mechanisms in mushroom-forming fungi.</title>
        <authorList>
            <person name="Floudas D."/>
            <person name="Bentzer J."/>
            <person name="Ahren D."/>
            <person name="Johansson T."/>
            <person name="Persson P."/>
            <person name="Tunlid A."/>
        </authorList>
    </citation>
    <scope>NUCLEOTIDE SEQUENCE [LARGE SCALE GENOMIC DNA]</scope>
    <source>
        <strain evidence="15 16">CBS 406.79</strain>
    </source>
</reference>
<comment type="subcellular location">
    <subcellularLocation>
        <location evidence="1">Nucleus membrane</location>
        <topology evidence="1">Multi-pass membrane protein</topology>
    </subcellularLocation>
    <subcellularLocation>
        <location evidence="2">Nucleus</location>
        <location evidence="2">Nuclear pore complex</location>
    </subcellularLocation>
</comment>
<dbReference type="OrthoDB" id="67850at2759"/>
<evidence type="ECO:0000256" key="14">
    <source>
        <dbReference type="SAM" id="Phobius"/>
    </source>
</evidence>
<evidence type="ECO:0000256" key="10">
    <source>
        <dbReference type="ARBA" id="ARBA00023132"/>
    </source>
</evidence>
<sequence>MSRTSTPLRAIPSNLANKASISIPPASQTYEPVIKSVLRQRLTNRIFALSAACCWLESILWTIWGLGGRDILGFRAILLVPFLPSTLAVAAVTWLLVVVPVVVIRKIHLTASKTNANSPARTWESAKAKSSTKHALMIYSASAIAAAALHVCLAYVNESKVHGDPRLSLFVKSKRYPYYLNGRLLFLVLSQLTLALGSLWRNFMLDRFAFKWSLPPNQHRINIFEITRVVIIAGLFTSASLSFACLAFAVIRMSFPVIYKLPLLPTVLRPFTGHFVRGSLTVMLPFSHVGLLFRAWFLGFTTFFLWEISEFLFDVIIPQPINASTLIADASVALISGLSSSDKIIRFFSLLELAEIASADSAHAIARRSDLFSDQKYSPNQWSQLCRESLLLLGNDYQLLLRRGAPAPPSAEPAPAAKQQLQMPATPTPLLKKDIFRKGKSSPIRTVLDSFAADGSFAQAIDEGAESIQLLKSAEGVMLPQLEKSKADVVKSVSEATETVTYFRETLGGKLFNFADRHVPGSVSASLTRLREWWSQERFSKTVEGCVAFRELDVLTIQVMSRLICASLTEDRYGVVQRDTSKILEAMLSFLSAIEEYQVEVNARYKAPSNDDNLSPKEFQQREWTRIEVEKAQDALGLVGNALKEGVADIVRTFGDKLSAFKFPPQTARKLQGFLDYSL</sequence>
<evidence type="ECO:0000256" key="6">
    <source>
        <dbReference type="ARBA" id="ARBA00022816"/>
    </source>
</evidence>
<keyword evidence="12" id="KW-0539">Nucleus</keyword>
<keyword evidence="6" id="KW-0509">mRNA transport</keyword>
<feature type="transmembrane region" description="Helical" evidence="14">
    <location>
        <begin position="76"/>
        <end position="104"/>
    </location>
</feature>
<keyword evidence="16" id="KW-1185">Reference proteome</keyword>
<keyword evidence="10" id="KW-0906">Nuclear pore complex</keyword>
<feature type="region of interest" description="Disordered" evidence="13">
    <location>
        <begin position="404"/>
        <end position="423"/>
    </location>
</feature>
<proteinExistence type="inferred from homology"/>
<evidence type="ECO:0000256" key="2">
    <source>
        <dbReference type="ARBA" id="ARBA00004567"/>
    </source>
</evidence>
<comment type="caution">
    <text evidence="15">The sequence shown here is derived from an EMBL/GenBank/DDBJ whole genome shotgun (WGS) entry which is preliminary data.</text>
</comment>
<dbReference type="PANTHER" id="PTHR13269">
    <property type="entry name" value="NUCLEOPORIN NDC1"/>
    <property type="match status" value="1"/>
</dbReference>
<dbReference type="GO" id="GO:0031965">
    <property type="term" value="C:nuclear membrane"/>
    <property type="evidence" value="ECO:0007669"/>
    <property type="project" value="UniProtKB-SubCell"/>
</dbReference>
<organism evidence="15 16">
    <name type="scientific">Collybiopsis confluens</name>
    <dbReference type="NCBI Taxonomy" id="2823264"/>
    <lineage>
        <taxon>Eukaryota</taxon>
        <taxon>Fungi</taxon>
        <taxon>Dikarya</taxon>
        <taxon>Basidiomycota</taxon>
        <taxon>Agaricomycotina</taxon>
        <taxon>Agaricomycetes</taxon>
        <taxon>Agaricomycetidae</taxon>
        <taxon>Agaricales</taxon>
        <taxon>Marasmiineae</taxon>
        <taxon>Omphalotaceae</taxon>
        <taxon>Collybiopsis</taxon>
    </lineage>
</organism>
<protein>
    <recommendedName>
        <fullName evidence="17">Nucleoporin NDC1</fullName>
    </recommendedName>
</protein>
<feature type="transmembrane region" description="Helical" evidence="14">
    <location>
        <begin position="176"/>
        <end position="200"/>
    </location>
</feature>
<evidence type="ECO:0000256" key="12">
    <source>
        <dbReference type="ARBA" id="ARBA00023242"/>
    </source>
</evidence>
<dbReference type="GO" id="GO:0005816">
    <property type="term" value="C:spindle pole body"/>
    <property type="evidence" value="ECO:0007669"/>
    <property type="project" value="TreeGrafter"/>
</dbReference>
<dbReference type="GO" id="GO:0015031">
    <property type="term" value="P:protein transport"/>
    <property type="evidence" value="ECO:0007669"/>
    <property type="project" value="UniProtKB-KW"/>
</dbReference>
<evidence type="ECO:0000256" key="13">
    <source>
        <dbReference type="SAM" id="MobiDB-lite"/>
    </source>
</evidence>
<dbReference type="GO" id="GO:0030674">
    <property type="term" value="F:protein-macromolecule adaptor activity"/>
    <property type="evidence" value="ECO:0007669"/>
    <property type="project" value="TreeGrafter"/>
</dbReference>
<comment type="similarity">
    <text evidence="3">Belongs to the NDC1 family.</text>
</comment>
<dbReference type="PANTHER" id="PTHR13269:SF6">
    <property type="entry name" value="NUCLEOPORIN NDC1"/>
    <property type="match status" value="1"/>
</dbReference>
<evidence type="ECO:0000256" key="11">
    <source>
        <dbReference type="ARBA" id="ARBA00023136"/>
    </source>
</evidence>
<evidence type="ECO:0000313" key="16">
    <source>
        <dbReference type="Proteomes" id="UP000518752"/>
    </source>
</evidence>
<dbReference type="InterPro" id="IPR019049">
    <property type="entry name" value="Nucleoporin_prot_Ndc1/Nup"/>
</dbReference>
<dbReference type="AlphaFoldDB" id="A0A8H5HTE7"/>
<dbReference type="Pfam" id="PF09531">
    <property type="entry name" value="Ndc1_Nup"/>
    <property type="match status" value="1"/>
</dbReference>
<evidence type="ECO:0000256" key="9">
    <source>
        <dbReference type="ARBA" id="ARBA00023010"/>
    </source>
</evidence>
<dbReference type="GO" id="GO:0006999">
    <property type="term" value="P:nuclear pore organization"/>
    <property type="evidence" value="ECO:0007669"/>
    <property type="project" value="TreeGrafter"/>
</dbReference>
<evidence type="ECO:0000313" key="15">
    <source>
        <dbReference type="EMBL" id="KAF5389266.1"/>
    </source>
</evidence>
<evidence type="ECO:0000256" key="5">
    <source>
        <dbReference type="ARBA" id="ARBA00022692"/>
    </source>
</evidence>
<dbReference type="EMBL" id="JAACJN010000023">
    <property type="protein sequence ID" value="KAF5389266.1"/>
    <property type="molecule type" value="Genomic_DNA"/>
</dbReference>
<keyword evidence="7" id="KW-0653">Protein transport</keyword>
<feature type="transmembrane region" description="Helical" evidence="14">
    <location>
        <begin position="46"/>
        <end position="64"/>
    </location>
</feature>
<evidence type="ECO:0008006" key="17">
    <source>
        <dbReference type="Google" id="ProtNLM"/>
    </source>
</evidence>
<keyword evidence="9" id="KW-0811">Translocation</keyword>
<feature type="transmembrane region" description="Helical" evidence="14">
    <location>
        <begin position="136"/>
        <end position="156"/>
    </location>
</feature>
<name>A0A8H5HTE7_9AGAR</name>
<evidence type="ECO:0000256" key="3">
    <source>
        <dbReference type="ARBA" id="ARBA00005760"/>
    </source>
</evidence>
<evidence type="ECO:0000256" key="7">
    <source>
        <dbReference type="ARBA" id="ARBA00022927"/>
    </source>
</evidence>
<evidence type="ECO:0000256" key="4">
    <source>
        <dbReference type="ARBA" id="ARBA00022448"/>
    </source>
</evidence>
<dbReference type="Proteomes" id="UP000518752">
    <property type="component" value="Unassembled WGS sequence"/>
</dbReference>
<keyword evidence="5 14" id="KW-0812">Transmembrane</keyword>
<evidence type="ECO:0000256" key="8">
    <source>
        <dbReference type="ARBA" id="ARBA00022989"/>
    </source>
</evidence>